<reference evidence="2 3" key="1">
    <citation type="submission" date="2019-02" db="EMBL/GenBank/DDBJ databases">
        <title>Draft Genome Sequences of Six Type Strains of the Genus Massilia.</title>
        <authorList>
            <person name="Miess H."/>
            <person name="Frediansyhah A."/>
            <person name="Gross H."/>
        </authorList>
    </citation>
    <scope>NUCLEOTIDE SEQUENCE [LARGE SCALE GENOMIC DNA]</scope>
    <source>
        <strain evidence="2 3">DSM 17473</strain>
    </source>
</reference>
<keyword evidence="3" id="KW-1185">Reference proteome</keyword>
<organism evidence="2 3">
    <name type="scientific">Pseudoduganella lutea</name>
    <dbReference type="NCBI Taxonomy" id="321985"/>
    <lineage>
        <taxon>Bacteria</taxon>
        <taxon>Pseudomonadati</taxon>
        <taxon>Pseudomonadota</taxon>
        <taxon>Betaproteobacteria</taxon>
        <taxon>Burkholderiales</taxon>
        <taxon>Oxalobacteraceae</taxon>
        <taxon>Telluria group</taxon>
        <taxon>Pseudoduganella</taxon>
    </lineage>
</organism>
<gene>
    <name evidence="2" type="ORF">EWM63_31335</name>
</gene>
<feature type="transmembrane region" description="Helical" evidence="1">
    <location>
        <begin position="77"/>
        <end position="104"/>
    </location>
</feature>
<proteinExistence type="predicted"/>
<evidence type="ECO:0000256" key="1">
    <source>
        <dbReference type="SAM" id="Phobius"/>
    </source>
</evidence>
<sequence length="118" mass="13218">MLFSDMFKLPAFGQNGLENKAAWMGGFSNELRTAKRTVRICILMAMVLVGLGINALVSEHASPFGRGLSGMLRQVLFTHFGAAGLAALWIALAMVPLFFARLIWRHTARAPRDRWWRN</sequence>
<protein>
    <submittedName>
        <fullName evidence="2">Uncharacterized protein</fullName>
    </submittedName>
</protein>
<evidence type="ECO:0000313" key="3">
    <source>
        <dbReference type="Proteomes" id="UP000290637"/>
    </source>
</evidence>
<dbReference type="KEGG" id="plue:EWM63_31335"/>
<keyword evidence="1" id="KW-1133">Transmembrane helix</keyword>
<name>A0A4P6L611_9BURK</name>
<dbReference type="AlphaFoldDB" id="A0A4P6L611"/>
<dbReference type="EMBL" id="CP035913">
    <property type="protein sequence ID" value="QBE66914.1"/>
    <property type="molecule type" value="Genomic_DNA"/>
</dbReference>
<feature type="transmembrane region" description="Helical" evidence="1">
    <location>
        <begin position="37"/>
        <end position="57"/>
    </location>
</feature>
<keyword evidence="1" id="KW-0472">Membrane</keyword>
<evidence type="ECO:0000313" key="2">
    <source>
        <dbReference type="EMBL" id="QBE66914.1"/>
    </source>
</evidence>
<dbReference type="Proteomes" id="UP000290637">
    <property type="component" value="Chromosome"/>
</dbReference>
<dbReference type="RefSeq" id="WP_130190021.1">
    <property type="nucleotide sequence ID" value="NZ_CP035913.1"/>
</dbReference>
<keyword evidence="1" id="KW-0812">Transmembrane</keyword>
<accession>A0A4P6L611</accession>